<dbReference type="EMBL" id="CAEZYR010000022">
    <property type="protein sequence ID" value="CAB4736202.1"/>
    <property type="molecule type" value="Genomic_DNA"/>
</dbReference>
<dbReference type="InterPro" id="IPR027417">
    <property type="entry name" value="P-loop_NTPase"/>
</dbReference>
<sequence length="442" mass="48023">MISPKRRTEIIDALRRGTVPQRGLDALAVGTERFTAALDAELETVAGGGAVFKAIRGEYGSGKTFTVRWLAERARQNGFVTSEVQISEGETPLHHLQTVYRRAVERLATSDEPAGAMRSIIDGWFYALENDVLAEGTISDQDVDRLVQATDELAGRRLAEVSKLAPVFPLVLRAYRQALAGGDTATADGLLAWLGGQPHIAASLKRSAGIKGDLDHDGALAFLSGLLVVMRDAGFSGLLLVLDEVETLQRMRSDARDRALNALRQLIDEVDAGRFPGLYLLITGTPAFFDGPQGASRLPPLAQRLHTDFTADARFDNPRAIQLRLRGFTIESLCEVGRNVRDIYADGASQPERVRARCDDATIETLAESVTGNLGGNVGVAPRVFLKKLVGDLLDRIDQFADFDPKKDYALTIADAELSEIERNARRGAASVDDIELEDEGE</sequence>
<evidence type="ECO:0000313" key="3">
    <source>
        <dbReference type="EMBL" id="CAB4901433.1"/>
    </source>
</evidence>
<proteinExistence type="predicted"/>
<dbReference type="EMBL" id="CAFABA010000161">
    <property type="protein sequence ID" value="CAB4836269.1"/>
    <property type="molecule type" value="Genomic_DNA"/>
</dbReference>
<accession>A0A6J7PW85</accession>
<dbReference type="NCBIfam" id="NF033438">
    <property type="entry name" value="BREX_BrxD"/>
    <property type="match status" value="1"/>
</dbReference>
<gene>
    <name evidence="1" type="ORF">UFOPK2754_00846</name>
    <name evidence="2" type="ORF">UFOPK3139_02767</name>
    <name evidence="3" type="ORF">UFOPK3543_00885</name>
    <name evidence="4" type="ORF">UFOPK3967_02166</name>
</gene>
<dbReference type="Pfam" id="PF10923">
    <property type="entry name" value="BrxC_BrxD"/>
    <property type="match status" value="1"/>
</dbReference>
<dbReference type="AlphaFoldDB" id="A0A6J7PW85"/>
<organism evidence="4">
    <name type="scientific">freshwater metagenome</name>
    <dbReference type="NCBI Taxonomy" id="449393"/>
    <lineage>
        <taxon>unclassified sequences</taxon>
        <taxon>metagenomes</taxon>
        <taxon>ecological metagenomes</taxon>
    </lineage>
</organism>
<dbReference type="SUPFAM" id="SSF52540">
    <property type="entry name" value="P-loop containing nucleoside triphosphate hydrolases"/>
    <property type="match status" value="1"/>
</dbReference>
<evidence type="ECO:0000313" key="2">
    <source>
        <dbReference type="EMBL" id="CAB4836269.1"/>
    </source>
</evidence>
<dbReference type="EMBL" id="CAFBMH010000022">
    <property type="protein sequence ID" value="CAB4901433.1"/>
    <property type="molecule type" value="Genomic_DNA"/>
</dbReference>
<reference evidence="4" key="1">
    <citation type="submission" date="2020-05" db="EMBL/GenBank/DDBJ databases">
        <authorList>
            <person name="Chiriac C."/>
            <person name="Salcher M."/>
            <person name="Ghai R."/>
            <person name="Kavagutti S V."/>
        </authorList>
    </citation>
    <scope>NUCLEOTIDE SEQUENCE</scope>
</reference>
<name>A0A6J7PW85_9ZZZZ</name>
<dbReference type="EMBL" id="CAFBOS010000154">
    <property type="protein sequence ID" value="CAB5009730.1"/>
    <property type="molecule type" value="Genomic_DNA"/>
</dbReference>
<protein>
    <submittedName>
        <fullName evidence="4">Unannotated protein</fullName>
    </submittedName>
</protein>
<evidence type="ECO:0000313" key="1">
    <source>
        <dbReference type="EMBL" id="CAB4736202.1"/>
    </source>
</evidence>
<dbReference type="InterPro" id="IPR021228">
    <property type="entry name" value="BrxD"/>
</dbReference>
<evidence type="ECO:0000313" key="4">
    <source>
        <dbReference type="EMBL" id="CAB5009730.1"/>
    </source>
</evidence>